<reference evidence="8 9" key="1">
    <citation type="submission" date="2017-08" db="EMBL/GenBank/DDBJ databases">
        <title>Infants hospitalized years apart are colonized by the same room-sourced microbial strains.</title>
        <authorList>
            <person name="Brooks B."/>
            <person name="Olm M.R."/>
            <person name="Firek B.A."/>
            <person name="Baker R."/>
            <person name="Thomas B.C."/>
            <person name="Morowitz M.J."/>
            <person name="Banfield J.F."/>
        </authorList>
    </citation>
    <scope>NUCLEOTIDE SEQUENCE [LARGE SCALE GENOMIC DNA]</scope>
    <source>
        <strain evidence="8">S2_018_000_R2_104</strain>
    </source>
</reference>
<evidence type="ECO:0000256" key="3">
    <source>
        <dbReference type="ARBA" id="ARBA00022475"/>
    </source>
</evidence>
<dbReference type="EMBL" id="QFNK01000062">
    <property type="protein sequence ID" value="PZO87337.1"/>
    <property type="molecule type" value="Genomic_DNA"/>
</dbReference>
<keyword evidence="4 7" id="KW-0812">Transmembrane</keyword>
<dbReference type="GO" id="GO:0005886">
    <property type="term" value="C:plasma membrane"/>
    <property type="evidence" value="ECO:0007669"/>
    <property type="project" value="UniProtKB-SubCell"/>
</dbReference>
<evidence type="ECO:0000256" key="1">
    <source>
        <dbReference type="ARBA" id="ARBA00004651"/>
    </source>
</evidence>
<evidence type="ECO:0000256" key="4">
    <source>
        <dbReference type="ARBA" id="ARBA00022692"/>
    </source>
</evidence>
<feature type="transmembrane region" description="Helical" evidence="7">
    <location>
        <begin position="119"/>
        <end position="143"/>
    </location>
</feature>
<dbReference type="AlphaFoldDB" id="A0A2W5A1W1"/>
<feature type="transmembrane region" description="Helical" evidence="7">
    <location>
        <begin position="300"/>
        <end position="322"/>
    </location>
</feature>
<proteinExistence type="inferred from homology"/>
<name>A0A2W5A1W1_9BACT</name>
<feature type="transmembrane region" description="Helical" evidence="7">
    <location>
        <begin position="12"/>
        <end position="31"/>
    </location>
</feature>
<keyword evidence="3" id="KW-1003">Cell membrane</keyword>
<dbReference type="GO" id="GO:0019646">
    <property type="term" value="P:aerobic electron transport chain"/>
    <property type="evidence" value="ECO:0007669"/>
    <property type="project" value="TreeGrafter"/>
</dbReference>
<evidence type="ECO:0000256" key="6">
    <source>
        <dbReference type="ARBA" id="ARBA00023136"/>
    </source>
</evidence>
<feature type="transmembrane region" description="Helical" evidence="7">
    <location>
        <begin position="149"/>
        <end position="175"/>
    </location>
</feature>
<comment type="subcellular location">
    <subcellularLocation>
        <location evidence="1">Cell membrane</location>
        <topology evidence="1">Multi-pass membrane protein</topology>
    </subcellularLocation>
</comment>
<keyword evidence="6 7" id="KW-0472">Membrane</keyword>
<evidence type="ECO:0000313" key="9">
    <source>
        <dbReference type="Proteomes" id="UP000249557"/>
    </source>
</evidence>
<dbReference type="GO" id="GO:0016682">
    <property type="term" value="F:oxidoreductase activity, acting on diphenols and related substances as donors, oxygen as acceptor"/>
    <property type="evidence" value="ECO:0007669"/>
    <property type="project" value="TreeGrafter"/>
</dbReference>
<evidence type="ECO:0000256" key="2">
    <source>
        <dbReference type="ARBA" id="ARBA00007543"/>
    </source>
</evidence>
<gene>
    <name evidence="8" type="primary">cydB</name>
    <name evidence="8" type="ORF">DI626_04235</name>
</gene>
<accession>A0A2W5A1W1</accession>
<evidence type="ECO:0000256" key="5">
    <source>
        <dbReference type="ARBA" id="ARBA00022989"/>
    </source>
</evidence>
<dbReference type="GO" id="GO:0070069">
    <property type="term" value="C:cytochrome complex"/>
    <property type="evidence" value="ECO:0007669"/>
    <property type="project" value="TreeGrafter"/>
</dbReference>
<dbReference type="InterPro" id="IPR003317">
    <property type="entry name" value="Cyt-d_oxidase_su2"/>
</dbReference>
<organism evidence="8 9">
    <name type="scientific">Micavibrio aeruginosavorus</name>
    <dbReference type="NCBI Taxonomy" id="349221"/>
    <lineage>
        <taxon>Bacteria</taxon>
        <taxon>Pseudomonadati</taxon>
        <taxon>Bdellovibrionota</taxon>
        <taxon>Bdellovibrionia</taxon>
        <taxon>Bdellovibrionales</taxon>
        <taxon>Pseudobdellovibrionaceae</taxon>
        <taxon>Micavibrio</taxon>
    </lineage>
</organism>
<feature type="transmembrane region" description="Helical" evidence="7">
    <location>
        <begin position="258"/>
        <end position="280"/>
    </location>
</feature>
<feature type="transmembrane region" description="Helical" evidence="7">
    <location>
        <begin position="196"/>
        <end position="216"/>
    </location>
</feature>
<dbReference type="PANTHER" id="PTHR43141:SF2">
    <property type="entry name" value="BLR3729 PROTEIN"/>
    <property type="match status" value="1"/>
</dbReference>
<dbReference type="Proteomes" id="UP000249557">
    <property type="component" value="Unassembled WGS sequence"/>
</dbReference>
<comment type="similarity">
    <text evidence="2">Belongs to the cytochrome ubiquinol oxidase subunit 2 family.</text>
</comment>
<dbReference type="PANTHER" id="PTHR43141">
    <property type="entry name" value="CYTOCHROME BD2 SUBUNIT II"/>
    <property type="match status" value="1"/>
</dbReference>
<keyword evidence="5 7" id="KW-1133">Transmembrane helix</keyword>
<feature type="transmembrane region" description="Helical" evidence="7">
    <location>
        <begin position="222"/>
        <end position="246"/>
    </location>
</feature>
<evidence type="ECO:0000313" key="8">
    <source>
        <dbReference type="EMBL" id="PZO87337.1"/>
    </source>
</evidence>
<comment type="caution">
    <text evidence="8">The sequence shown here is derived from an EMBL/GenBank/DDBJ whole genome shotgun (WGS) entry which is preliminary data.</text>
</comment>
<dbReference type="GO" id="GO:0009055">
    <property type="term" value="F:electron transfer activity"/>
    <property type="evidence" value="ECO:0007669"/>
    <property type="project" value="TreeGrafter"/>
</dbReference>
<feature type="transmembrane region" description="Helical" evidence="7">
    <location>
        <begin position="89"/>
        <end position="107"/>
    </location>
</feature>
<protein>
    <submittedName>
        <fullName evidence="8">Cytochrome d ubiquinol oxidase subunit II</fullName>
    </submittedName>
</protein>
<dbReference type="NCBIfam" id="TIGR00203">
    <property type="entry name" value="cydB"/>
    <property type="match status" value="1"/>
</dbReference>
<evidence type="ECO:0000256" key="7">
    <source>
        <dbReference type="SAM" id="Phobius"/>
    </source>
</evidence>
<sequence>MDIFANGEWLPLSFAFLMGLSMLIYAVLDGYDLGVGVLMKGAEDDEKDLMIGSIGPFWDANETWLVLGVGLLLVAFPAAHGIILSNLYLPVAIMLIGLILRGVAFDFRAKARVDHKNAWNNAFFCGSLITSMAQGYMLGSYIIGFEKGVTATAFSMLIGLCVVAGYCLIGAAWLIMKTEGELQRKAVRWARMALMGTLIGIVLVSIATPLVSARIFEKWFSFPNIVLLAPVPIITGVLIVALEILLRQMPKPGDRWCWVPFATIVGIFILCFHGLAYSFYPYIVPDQLKIVEAASAPESLKIILAGALVVLPVLIGYTFLAYKIFHGKAKELTYE</sequence>
<dbReference type="Pfam" id="PF02322">
    <property type="entry name" value="Cyt_bd_oxida_II"/>
    <property type="match status" value="1"/>
</dbReference>